<organism evidence="1 2">
    <name type="scientific">Cetraspora pellucida</name>
    <dbReference type="NCBI Taxonomy" id="1433469"/>
    <lineage>
        <taxon>Eukaryota</taxon>
        <taxon>Fungi</taxon>
        <taxon>Fungi incertae sedis</taxon>
        <taxon>Mucoromycota</taxon>
        <taxon>Glomeromycotina</taxon>
        <taxon>Glomeromycetes</taxon>
        <taxon>Diversisporales</taxon>
        <taxon>Gigasporaceae</taxon>
        <taxon>Cetraspora</taxon>
    </lineage>
</organism>
<dbReference type="Proteomes" id="UP000789366">
    <property type="component" value="Unassembled WGS sequence"/>
</dbReference>
<protein>
    <submittedName>
        <fullName evidence="1">15951_t:CDS:1</fullName>
    </submittedName>
</protein>
<sequence length="122" mass="14195">DYELKILDKNEKEIEEYDYISPTDSEVVIIIKVDISNGSIRVKNMPEYERKIKGAHKKLLKEKKPELFNRNEKQGKTGLTPRVFSEDRIDIQPEYYETIKITHAEGGEKIEEKTDKLQPTAG</sequence>
<keyword evidence="2" id="KW-1185">Reference proteome</keyword>
<feature type="non-terminal residue" evidence="1">
    <location>
        <position position="1"/>
    </location>
</feature>
<reference evidence="1" key="1">
    <citation type="submission" date="2021-06" db="EMBL/GenBank/DDBJ databases">
        <authorList>
            <person name="Kallberg Y."/>
            <person name="Tangrot J."/>
            <person name="Rosling A."/>
        </authorList>
    </citation>
    <scope>NUCLEOTIDE SEQUENCE</scope>
    <source>
        <strain evidence="1">28 12/20/2015</strain>
    </source>
</reference>
<gene>
    <name evidence="1" type="ORF">SPELUC_LOCUS17168</name>
</gene>
<accession>A0ACA9RFH7</accession>
<proteinExistence type="predicted"/>
<evidence type="ECO:0000313" key="1">
    <source>
        <dbReference type="EMBL" id="CAG8790206.1"/>
    </source>
</evidence>
<evidence type="ECO:0000313" key="2">
    <source>
        <dbReference type="Proteomes" id="UP000789366"/>
    </source>
</evidence>
<name>A0ACA9RFH7_9GLOM</name>
<comment type="caution">
    <text evidence="1">The sequence shown here is derived from an EMBL/GenBank/DDBJ whole genome shotgun (WGS) entry which is preliminary data.</text>
</comment>
<dbReference type="EMBL" id="CAJVPW010068289">
    <property type="protein sequence ID" value="CAG8790206.1"/>
    <property type="molecule type" value="Genomic_DNA"/>
</dbReference>